<sequence>MYKNIMKINLIVHILSSLILLGEAKKFNFNVISIMGDSVSIAVKYGNNIFPLTSSSFPVFTSSIETDNINQYKYVAIDKTGQQIDEENIIRTYSESNVKEIYNRQPKKIEIPKLDEPFKRQYSMGSDKLQSLPNNVIYNVYAKCDEAGYTDLSSFPFIDGSVNTNTVNCTFSIVTPDYHYSSTGNIHVLGYGSRTYRKLSWGIKFDKKFMGRKAVKLRAMASDPTLIREKLSIELYKSVGVPVQEGTYARLIINNDVYGLYLIIDSISSKWVKAYIHGDDKAKLGVSYKMYSCHPSGPFADLKYIDDNYETYRDYGSYKLDEFDELEAKDEPSQWSRLVDFIKLFDNWVKTYDNDTSDKAVEELKKFLNIESLLRMLVVDSLIVGIDNFYLYNSNAALYYNPQRNNYQFIPYDFDQTLIGTKGSPDLDSENFMSDCITWVNYNDNEIFDHFFTKSILKHPQIKKRYDIILAKAVTETYNGNKVHAFVHALADLIRDDVSWNFELINSLNIGYKDSDKNSFVNHFTLQNFEGNIDYEHVGYDGNSYDDANYGIQAFVDARGEKCKAYTANVDTSDNTNISDDYNDVKVPKASSSSSLSFTSNTTRISLLFLLSQFIIYLIL</sequence>
<feature type="chain" id="PRO_5012824434" evidence="1">
    <location>
        <begin position="25"/>
        <end position="620"/>
    </location>
</feature>
<reference evidence="2 3" key="2">
    <citation type="submission" date="2016-08" db="EMBL/GenBank/DDBJ databases">
        <title>Pervasive Adenine N6-methylation of Active Genes in Fungi.</title>
        <authorList>
            <consortium name="DOE Joint Genome Institute"/>
            <person name="Mondo S.J."/>
            <person name="Dannebaum R.O."/>
            <person name="Kuo R.C."/>
            <person name="Labutti K."/>
            <person name="Haridas S."/>
            <person name="Kuo A."/>
            <person name="Salamov A."/>
            <person name="Ahrendt S.R."/>
            <person name="Lipzen A."/>
            <person name="Sullivan W."/>
            <person name="Andreopoulos W.B."/>
            <person name="Clum A."/>
            <person name="Lindquist E."/>
            <person name="Daum C."/>
            <person name="Ramamoorthy G.K."/>
            <person name="Gryganskyi A."/>
            <person name="Culley D."/>
            <person name="Magnuson J.K."/>
            <person name="James T.Y."/>
            <person name="O'Malley M.A."/>
            <person name="Stajich J.E."/>
            <person name="Spatafora J.W."/>
            <person name="Visel A."/>
            <person name="Grigoriev I.V."/>
        </authorList>
    </citation>
    <scope>NUCLEOTIDE SEQUENCE [LARGE SCALE GENOMIC DNA]</scope>
    <source>
        <strain evidence="3">finn</strain>
    </source>
</reference>
<dbReference type="OrthoDB" id="10267127at2759"/>
<dbReference type="PANTHER" id="PTHR40050">
    <property type="entry name" value="INNER SPORE COAT PROTEIN H"/>
    <property type="match status" value="1"/>
</dbReference>
<organism evidence="2 3">
    <name type="scientific">Piromyces finnis</name>
    <dbReference type="NCBI Taxonomy" id="1754191"/>
    <lineage>
        <taxon>Eukaryota</taxon>
        <taxon>Fungi</taxon>
        <taxon>Fungi incertae sedis</taxon>
        <taxon>Chytridiomycota</taxon>
        <taxon>Chytridiomycota incertae sedis</taxon>
        <taxon>Neocallimastigomycetes</taxon>
        <taxon>Neocallimastigales</taxon>
        <taxon>Neocallimastigaceae</taxon>
        <taxon>Piromyces</taxon>
    </lineage>
</organism>
<dbReference type="AlphaFoldDB" id="A0A1Y1V1S2"/>
<proteinExistence type="predicted"/>
<evidence type="ECO:0000256" key="1">
    <source>
        <dbReference type="SAM" id="SignalP"/>
    </source>
</evidence>
<gene>
    <name evidence="2" type="ORF">BCR36DRAFT_359407</name>
</gene>
<dbReference type="STRING" id="1754191.A0A1Y1V1S2"/>
<dbReference type="EMBL" id="MCFH01000044">
    <property type="protein sequence ID" value="ORX44690.1"/>
    <property type="molecule type" value="Genomic_DNA"/>
</dbReference>
<dbReference type="Pfam" id="PF08757">
    <property type="entry name" value="CotH"/>
    <property type="match status" value="1"/>
</dbReference>
<protein>
    <submittedName>
        <fullName evidence="2">Coth-domain-containing protein</fullName>
    </submittedName>
</protein>
<evidence type="ECO:0000313" key="3">
    <source>
        <dbReference type="Proteomes" id="UP000193719"/>
    </source>
</evidence>
<feature type="signal peptide" evidence="1">
    <location>
        <begin position="1"/>
        <end position="24"/>
    </location>
</feature>
<name>A0A1Y1V1S2_9FUNG</name>
<dbReference type="Proteomes" id="UP000193719">
    <property type="component" value="Unassembled WGS sequence"/>
</dbReference>
<evidence type="ECO:0000313" key="2">
    <source>
        <dbReference type="EMBL" id="ORX44690.1"/>
    </source>
</evidence>
<accession>A0A1Y1V1S2</accession>
<dbReference type="PANTHER" id="PTHR40050:SF1">
    <property type="entry name" value="INNER SPORE COAT PROTEIN H"/>
    <property type="match status" value="1"/>
</dbReference>
<keyword evidence="1" id="KW-0732">Signal</keyword>
<reference evidence="2 3" key="1">
    <citation type="submission" date="2016-08" db="EMBL/GenBank/DDBJ databases">
        <title>Genomes of anaerobic fungi encode conserved fungal cellulosomes for biomass hydrolysis.</title>
        <authorList>
            <consortium name="DOE Joint Genome Institute"/>
            <person name="Haitjema C.H."/>
            <person name="Gilmore S.P."/>
            <person name="Henske J.K."/>
            <person name="Solomon K.V."/>
            <person name="De Groot R."/>
            <person name="Kuo A."/>
            <person name="Mondo S.J."/>
            <person name="Salamov A.A."/>
            <person name="Labutti K."/>
            <person name="Zhao Z."/>
            <person name="Chiniquy J."/>
            <person name="Barry K."/>
            <person name="Brewer H.M."/>
            <person name="Purvine S.O."/>
            <person name="Wright A.T."/>
            <person name="Boxma B."/>
            <person name="Van Alen T."/>
            <person name="Hackstein J.H."/>
            <person name="Baker S.E."/>
            <person name="Grigoriev I.V."/>
            <person name="O'Malley M.A."/>
        </authorList>
    </citation>
    <scope>NUCLEOTIDE SEQUENCE [LARGE SCALE GENOMIC DNA]</scope>
    <source>
        <strain evidence="3">finn</strain>
    </source>
</reference>
<keyword evidence="3" id="KW-1185">Reference proteome</keyword>
<comment type="caution">
    <text evidence="2">The sequence shown here is derived from an EMBL/GenBank/DDBJ whole genome shotgun (WGS) entry which is preliminary data.</text>
</comment>
<dbReference type="InterPro" id="IPR014867">
    <property type="entry name" value="Spore_coat_CotH_CotH2/3/7"/>
</dbReference>